<dbReference type="PANTHER" id="PTHR22749:SF6">
    <property type="entry name" value="RIBOFLAVIN KINASE"/>
    <property type="match status" value="1"/>
</dbReference>
<keyword evidence="4" id="KW-0285">Flavoprotein</keyword>
<comment type="catalytic activity">
    <reaction evidence="11">
        <text>FMN + ATP + H(+) = FAD + diphosphate</text>
        <dbReference type="Rhea" id="RHEA:17237"/>
        <dbReference type="ChEBI" id="CHEBI:15378"/>
        <dbReference type="ChEBI" id="CHEBI:30616"/>
        <dbReference type="ChEBI" id="CHEBI:33019"/>
        <dbReference type="ChEBI" id="CHEBI:57692"/>
        <dbReference type="ChEBI" id="CHEBI:58210"/>
        <dbReference type="EC" id="2.7.7.2"/>
    </reaction>
</comment>
<evidence type="ECO:0000259" key="12">
    <source>
        <dbReference type="Pfam" id="PF06574"/>
    </source>
</evidence>
<keyword evidence="14" id="KW-1185">Reference proteome</keyword>
<comment type="caution">
    <text evidence="13">The sequence shown here is derived from an EMBL/GenBank/DDBJ whole genome shotgun (WGS) entry which is preliminary data.</text>
</comment>
<evidence type="ECO:0000256" key="6">
    <source>
        <dbReference type="ARBA" id="ARBA00022679"/>
    </source>
</evidence>
<keyword evidence="6" id="KW-0808">Transferase</keyword>
<accession>A0ABX3I0A7</accession>
<protein>
    <recommendedName>
        <fullName evidence="3">FAD synthase</fullName>
        <ecNumber evidence="3">2.7.7.2</ecNumber>
    </recommendedName>
</protein>
<comment type="similarity">
    <text evidence="2">Belongs to the RibF family.</text>
</comment>
<evidence type="ECO:0000256" key="5">
    <source>
        <dbReference type="ARBA" id="ARBA00022643"/>
    </source>
</evidence>
<keyword evidence="7" id="KW-0548">Nucleotidyltransferase</keyword>
<keyword evidence="5" id="KW-0288">FMN</keyword>
<dbReference type="InterPro" id="IPR014729">
    <property type="entry name" value="Rossmann-like_a/b/a_fold"/>
</dbReference>
<dbReference type="SUPFAM" id="SSF52374">
    <property type="entry name" value="Nucleotidylyl transferase"/>
    <property type="match status" value="1"/>
</dbReference>
<evidence type="ECO:0000313" key="13">
    <source>
        <dbReference type="EMBL" id="OMI24967.1"/>
    </source>
</evidence>
<keyword evidence="9" id="KW-0274">FAD</keyword>
<evidence type="ECO:0000256" key="8">
    <source>
        <dbReference type="ARBA" id="ARBA00022741"/>
    </source>
</evidence>
<dbReference type="EC" id="2.7.7.2" evidence="3"/>
<evidence type="ECO:0000256" key="9">
    <source>
        <dbReference type="ARBA" id="ARBA00022827"/>
    </source>
</evidence>
<evidence type="ECO:0000256" key="2">
    <source>
        <dbReference type="ARBA" id="ARBA00010214"/>
    </source>
</evidence>
<evidence type="ECO:0000256" key="10">
    <source>
        <dbReference type="ARBA" id="ARBA00022840"/>
    </source>
</evidence>
<dbReference type="CDD" id="cd02064">
    <property type="entry name" value="FAD_synthetase_N"/>
    <property type="match status" value="1"/>
</dbReference>
<dbReference type="Pfam" id="PF06574">
    <property type="entry name" value="FAD_syn"/>
    <property type="match status" value="1"/>
</dbReference>
<gene>
    <name evidence="13" type="ORF">BTA31_20485</name>
</gene>
<dbReference type="InterPro" id="IPR023468">
    <property type="entry name" value="Riboflavin_kinase"/>
</dbReference>
<dbReference type="InterPro" id="IPR015864">
    <property type="entry name" value="FAD_synthase"/>
</dbReference>
<organism evidence="13 14">
    <name type="scientific">Bacillus haynesii</name>
    <dbReference type="NCBI Taxonomy" id="1925021"/>
    <lineage>
        <taxon>Bacteria</taxon>
        <taxon>Bacillati</taxon>
        <taxon>Bacillota</taxon>
        <taxon>Bacilli</taxon>
        <taxon>Bacillales</taxon>
        <taxon>Bacillaceae</taxon>
        <taxon>Bacillus</taxon>
    </lineage>
</organism>
<keyword evidence="8" id="KW-0547">Nucleotide-binding</keyword>
<feature type="domain" description="FAD synthetase" evidence="12">
    <location>
        <begin position="13"/>
        <end position="154"/>
    </location>
</feature>
<evidence type="ECO:0000256" key="7">
    <source>
        <dbReference type="ARBA" id="ARBA00022695"/>
    </source>
</evidence>
<evidence type="ECO:0000256" key="3">
    <source>
        <dbReference type="ARBA" id="ARBA00012393"/>
    </source>
</evidence>
<dbReference type="RefSeq" id="WP_076793769.1">
    <property type="nucleotide sequence ID" value="NZ_JAKYKF010000005.1"/>
</dbReference>
<sequence>MKIYKPGALKLPASVITIGALDGVHKGHQALLRKTKEQAKKLGIPFVIYTFDPPPKVFLKDCLMLTTLDEKLKRLKMMGAEHVIVGKFDEMFMKKDVFVFIEELKELNPLEIWEGPDFQFGKNKRGNIEILRRHFKVGVLNPLKCEQGKIISSSRIRNLMLKGENAQAEKLLGDINCMSGTFENSFAI</sequence>
<proteinExistence type="inferred from homology"/>
<keyword evidence="10" id="KW-0067">ATP-binding</keyword>
<name>A0ABX3I0A7_9BACI</name>
<dbReference type="PANTHER" id="PTHR22749">
    <property type="entry name" value="RIBOFLAVIN KINASE/FMN ADENYLYLTRANSFERASE"/>
    <property type="match status" value="1"/>
</dbReference>
<dbReference type="Proteomes" id="UP000187046">
    <property type="component" value="Unassembled WGS sequence"/>
</dbReference>
<comment type="pathway">
    <text evidence="1">Cofactor biosynthesis; FAD biosynthesis; FAD from FMN: step 1/1.</text>
</comment>
<reference evidence="13 14" key="1">
    <citation type="submission" date="2016-12" db="EMBL/GenBank/DDBJ databases">
        <title>Bacillus phylogenomics.</title>
        <authorList>
            <person name="Dunlap C."/>
        </authorList>
    </citation>
    <scope>NUCLEOTIDE SEQUENCE [LARGE SCALE GENOMIC DNA]</scope>
    <source>
        <strain evidence="13 14">NRRL B-41327</strain>
    </source>
</reference>
<evidence type="ECO:0000256" key="11">
    <source>
        <dbReference type="ARBA" id="ARBA00049494"/>
    </source>
</evidence>
<dbReference type="Gene3D" id="3.40.50.620">
    <property type="entry name" value="HUPs"/>
    <property type="match status" value="1"/>
</dbReference>
<dbReference type="EMBL" id="MRBL01000029">
    <property type="protein sequence ID" value="OMI24967.1"/>
    <property type="molecule type" value="Genomic_DNA"/>
</dbReference>
<evidence type="ECO:0000313" key="14">
    <source>
        <dbReference type="Proteomes" id="UP000187046"/>
    </source>
</evidence>
<evidence type="ECO:0000256" key="1">
    <source>
        <dbReference type="ARBA" id="ARBA00004726"/>
    </source>
</evidence>
<evidence type="ECO:0000256" key="4">
    <source>
        <dbReference type="ARBA" id="ARBA00022630"/>
    </source>
</evidence>